<feature type="transmembrane region" description="Helical" evidence="2">
    <location>
        <begin position="28"/>
        <end position="49"/>
    </location>
</feature>
<evidence type="ECO:0000313" key="4">
    <source>
        <dbReference type="Proteomes" id="UP000078200"/>
    </source>
</evidence>
<reference evidence="3" key="1">
    <citation type="submission" date="2020-05" db="UniProtKB">
        <authorList>
            <consortium name="EnsemblMetazoa"/>
        </authorList>
    </citation>
    <scope>IDENTIFICATION</scope>
    <source>
        <strain evidence="3">TTRI</strain>
    </source>
</reference>
<evidence type="ECO:0000256" key="2">
    <source>
        <dbReference type="SAM" id="Phobius"/>
    </source>
</evidence>
<proteinExistence type="predicted"/>
<feature type="compositionally biased region" description="Basic and acidic residues" evidence="1">
    <location>
        <begin position="65"/>
        <end position="76"/>
    </location>
</feature>
<dbReference type="AlphaFoldDB" id="A0A1A9UHU3"/>
<accession>A0A1A9UHU3</accession>
<evidence type="ECO:0000256" key="1">
    <source>
        <dbReference type="SAM" id="MobiDB-lite"/>
    </source>
</evidence>
<keyword evidence="2" id="KW-1133">Transmembrane helix</keyword>
<name>A0A1A9UHU3_GLOAU</name>
<protein>
    <submittedName>
        <fullName evidence="3">Uncharacterized protein</fullName>
    </submittedName>
</protein>
<keyword evidence="2" id="KW-0472">Membrane</keyword>
<evidence type="ECO:0000313" key="3">
    <source>
        <dbReference type="EnsemblMetazoa" id="GAUT005336-PA"/>
    </source>
</evidence>
<organism evidence="3 4">
    <name type="scientific">Glossina austeni</name>
    <name type="common">Savannah tsetse fly</name>
    <dbReference type="NCBI Taxonomy" id="7395"/>
    <lineage>
        <taxon>Eukaryota</taxon>
        <taxon>Metazoa</taxon>
        <taxon>Ecdysozoa</taxon>
        <taxon>Arthropoda</taxon>
        <taxon>Hexapoda</taxon>
        <taxon>Insecta</taxon>
        <taxon>Pterygota</taxon>
        <taxon>Neoptera</taxon>
        <taxon>Endopterygota</taxon>
        <taxon>Diptera</taxon>
        <taxon>Brachycera</taxon>
        <taxon>Muscomorpha</taxon>
        <taxon>Hippoboscoidea</taxon>
        <taxon>Glossinidae</taxon>
        <taxon>Glossina</taxon>
    </lineage>
</organism>
<dbReference type="EnsemblMetazoa" id="GAUT005336-RA">
    <property type="protein sequence ID" value="GAUT005336-PA"/>
    <property type="gene ID" value="GAUT005336"/>
</dbReference>
<dbReference type="Proteomes" id="UP000078200">
    <property type="component" value="Unassembled WGS sequence"/>
</dbReference>
<feature type="region of interest" description="Disordered" evidence="1">
    <location>
        <begin position="53"/>
        <end position="85"/>
    </location>
</feature>
<keyword evidence="4" id="KW-1185">Reference proteome</keyword>
<dbReference type="VEuPathDB" id="VectorBase:GAUT005336"/>
<sequence>MLKEIIKSIYRMGTNCFAFYQLIGNVGMFLEVLGLIYVYFWTICISMSVEKDLGRSMGKPNARSHIREENTPRARETPNNMKDIQ</sequence>
<keyword evidence="2" id="KW-0812">Transmembrane</keyword>